<protein>
    <submittedName>
        <fullName evidence="2">Uncharacterized protein</fullName>
    </submittedName>
</protein>
<dbReference type="EMBL" id="GDKF01006539">
    <property type="protein sequence ID" value="JAT72083.1"/>
    <property type="molecule type" value="Transcribed_RNA"/>
</dbReference>
<dbReference type="InterPro" id="IPR000648">
    <property type="entry name" value="Oxysterol-bd"/>
</dbReference>
<feature type="region of interest" description="Disordered" evidence="1">
    <location>
        <begin position="1"/>
        <end position="32"/>
    </location>
</feature>
<name>A0A1D1ZZJ3_AUXPR</name>
<dbReference type="InterPro" id="IPR037239">
    <property type="entry name" value="OSBP_sf"/>
</dbReference>
<dbReference type="GO" id="GO:0016020">
    <property type="term" value="C:membrane"/>
    <property type="evidence" value="ECO:0007669"/>
    <property type="project" value="TreeGrafter"/>
</dbReference>
<evidence type="ECO:0000256" key="1">
    <source>
        <dbReference type="SAM" id="MobiDB-lite"/>
    </source>
</evidence>
<feature type="non-terminal residue" evidence="2">
    <location>
        <position position="1"/>
    </location>
</feature>
<dbReference type="GO" id="GO:0032934">
    <property type="term" value="F:sterol binding"/>
    <property type="evidence" value="ECO:0007669"/>
    <property type="project" value="TreeGrafter"/>
</dbReference>
<dbReference type="PANTHER" id="PTHR10972">
    <property type="entry name" value="OXYSTEROL-BINDING PROTEIN-RELATED"/>
    <property type="match status" value="1"/>
</dbReference>
<sequence length="169" mass="18607">DGVRGITLRPPSQPFPFTKPSHTMADQEGGGTAKSGWSLGGLLNYATQTVNSVMGYDELSVVDPNSQSAGSGKDVHATTKLEEDRKQAFKSYKDYLGKDITSLVILPVWIMQPFTMLQNMAEIMEYTEALDKAAVTEDPYERLAWVVGYTMGPFGAIERPWKPFNPILG</sequence>
<dbReference type="PANTHER" id="PTHR10972:SF136">
    <property type="entry name" value="OXYSTEROL-BINDING PROTEIN 8"/>
    <property type="match status" value="1"/>
</dbReference>
<gene>
    <name evidence="2" type="ORF">g.12742</name>
</gene>
<dbReference type="SUPFAM" id="SSF144000">
    <property type="entry name" value="Oxysterol-binding protein-like"/>
    <property type="match status" value="1"/>
</dbReference>
<evidence type="ECO:0000313" key="2">
    <source>
        <dbReference type="EMBL" id="JAT72083.1"/>
    </source>
</evidence>
<organism evidence="2">
    <name type="scientific">Auxenochlorella protothecoides</name>
    <name type="common">Green microalga</name>
    <name type="synonym">Chlorella protothecoides</name>
    <dbReference type="NCBI Taxonomy" id="3075"/>
    <lineage>
        <taxon>Eukaryota</taxon>
        <taxon>Viridiplantae</taxon>
        <taxon>Chlorophyta</taxon>
        <taxon>core chlorophytes</taxon>
        <taxon>Trebouxiophyceae</taxon>
        <taxon>Chlorellales</taxon>
        <taxon>Chlorellaceae</taxon>
        <taxon>Auxenochlorella</taxon>
    </lineage>
</organism>
<accession>A0A1D1ZZJ3</accession>
<reference evidence="2" key="1">
    <citation type="submission" date="2015-08" db="EMBL/GenBank/DDBJ databases">
        <authorList>
            <person name="Babu N.S."/>
            <person name="Beckwith C.J."/>
            <person name="Beseler K.G."/>
            <person name="Brison A."/>
            <person name="Carone J.V."/>
            <person name="Caskin T.P."/>
            <person name="Diamond M."/>
            <person name="Durham M.E."/>
            <person name="Foxe J.M."/>
            <person name="Go M."/>
            <person name="Henderson B.A."/>
            <person name="Jones I.B."/>
            <person name="McGettigan J.A."/>
            <person name="Micheletti S.J."/>
            <person name="Nasrallah M.E."/>
            <person name="Ortiz D."/>
            <person name="Piller C.R."/>
            <person name="Privatt S.R."/>
            <person name="Schneider S.L."/>
            <person name="Sharp S."/>
            <person name="Smith T.C."/>
            <person name="Stanton J.D."/>
            <person name="Ullery H.E."/>
            <person name="Wilson R.J."/>
            <person name="Serrano M.G."/>
            <person name="Buck G."/>
            <person name="Lee V."/>
            <person name="Wang Y."/>
            <person name="Carvalho R."/>
            <person name="Voegtly L."/>
            <person name="Shi R."/>
            <person name="Duckworth R."/>
            <person name="Johnson A."/>
            <person name="Loviza R."/>
            <person name="Walstead R."/>
            <person name="Shah Z."/>
            <person name="Kiflezghi M."/>
            <person name="Wade K."/>
            <person name="Ball S.L."/>
            <person name="Bradley K.W."/>
            <person name="Asai D.J."/>
            <person name="Bowman C.A."/>
            <person name="Russell D.A."/>
            <person name="Pope W.H."/>
            <person name="Jacobs-Sera D."/>
            <person name="Hendrix R.W."/>
            <person name="Hatfull G.F."/>
        </authorList>
    </citation>
    <scope>NUCLEOTIDE SEQUENCE</scope>
</reference>
<dbReference type="Pfam" id="PF01237">
    <property type="entry name" value="Oxysterol_BP"/>
    <property type="match status" value="1"/>
</dbReference>
<feature type="non-terminal residue" evidence="2">
    <location>
        <position position="169"/>
    </location>
</feature>
<dbReference type="GO" id="GO:0005829">
    <property type="term" value="C:cytosol"/>
    <property type="evidence" value="ECO:0007669"/>
    <property type="project" value="TreeGrafter"/>
</dbReference>
<proteinExistence type="predicted"/>
<dbReference type="AlphaFoldDB" id="A0A1D1ZZJ3"/>